<protein>
    <submittedName>
        <fullName evidence="2">Uncharacterized protein</fullName>
    </submittedName>
</protein>
<accession>A0A1I0JLK8</accession>
<dbReference type="RefSeq" id="WP_090738340.1">
    <property type="nucleotide sequence ID" value="NZ_FOHO01000035.1"/>
</dbReference>
<evidence type="ECO:0000313" key="2">
    <source>
        <dbReference type="EMBL" id="SEU11301.1"/>
    </source>
</evidence>
<dbReference type="EMBL" id="FOHO01000035">
    <property type="protein sequence ID" value="SEU11301.1"/>
    <property type="molecule type" value="Genomic_DNA"/>
</dbReference>
<keyword evidence="3" id="KW-1185">Reference proteome</keyword>
<feature type="chain" id="PRO_5011795412" evidence="1">
    <location>
        <begin position="23"/>
        <end position="83"/>
    </location>
</feature>
<keyword evidence="1" id="KW-0732">Signal</keyword>
<gene>
    <name evidence="2" type="ORF">SAMN04489858_1352</name>
</gene>
<dbReference type="AlphaFoldDB" id="A0A1I0JLK8"/>
<evidence type="ECO:0000256" key="1">
    <source>
        <dbReference type="SAM" id="SignalP"/>
    </source>
</evidence>
<organism evidence="2 3">
    <name type="scientific">Paracoccus homiensis</name>
    <dbReference type="NCBI Taxonomy" id="364199"/>
    <lineage>
        <taxon>Bacteria</taxon>
        <taxon>Pseudomonadati</taxon>
        <taxon>Pseudomonadota</taxon>
        <taxon>Alphaproteobacteria</taxon>
        <taxon>Rhodobacterales</taxon>
        <taxon>Paracoccaceae</taxon>
        <taxon>Paracoccus</taxon>
    </lineage>
</organism>
<sequence length="83" mass="8869">MNLRNIALSTVLLSSFATGAFAVTKNEAPDPITTAVAEHSVKVDAGKVFNNRELTRLGFDADKQLKVSLFKSSGKVDRSSGND</sequence>
<proteinExistence type="predicted"/>
<dbReference type="Proteomes" id="UP000199180">
    <property type="component" value="Unassembled WGS sequence"/>
</dbReference>
<dbReference type="STRING" id="364199.SAMN04489858_1352"/>
<name>A0A1I0JLK8_9RHOB</name>
<feature type="signal peptide" evidence="1">
    <location>
        <begin position="1"/>
        <end position="22"/>
    </location>
</feature>
<reference evidence="2 3" key="1">
    <citation type="submission" date="2016-10" db="EMBL/GenBank/DDBJ databases">
        <authorList>
            <person name="de Groot N.N."/>
        </authorList>
    </citation>
    <scope>NUCLEOTIDE SEQUENCE [LARGE SCALE GENOMIC DNA]</scope>
    <source>
        <strain evidence="2 3">DSM 17862</strain>
    </source>
</reference>
<evidence type="ECO:0000313" key="3">
    <source>
        <dbReference type="Proteomes" id="UP000199180"/>
    </source>
</evidence>